<protein>
    <submittedName>
        <fullName evidence="1">Uncharacterized protein</fullName>
    </submittedName>
</protein>
<evidence type="ECO:0000313" key="2">
    <source>
        <dbReference type="Proteomes" id="UP001484179"/>
    </source>
</evidence>
<evidence type="ECO:0000313" key="1">
    <source>
        <dbReference type="EMBL" id="WZW58951.1"/>
    </source>
</evidence>
<dbReference type="EMBL" id="CP150851">
    <property type="protein sequence ID" value="WZW58951.1"/>
    <property type="molecule type" value="Genomic_DNA"/>
</dbReference>
<keyword evidence="2" id="KW-1185">Reference proteome</keyword>
<gene>
    <name evidence="1" type="ORF">WN985_35465</name>
</gene>
<geneLocation type="plasmid" evidence="1 2">
    <name>unnamed</name>
</geneLocation>
<sequence>MKPLLFEKCDECGIGPASGRGDDPACRASWIRSRSFRPTPTTRPFYAQTPAVCVNGAARRAIGRCASIDGRDPVTERFTKNETPRSELHPKSWILIRPLGCFS</sequence>
<reference evidence="1 2" key="1">
    <citation type="submission" date="2024-04" db="EMBL/GenBank/DDBJ databases">
        <title>Biological Control Activity of Plant Growth Promoting Rhizobacteria Burkholderia pyrrocinia BX1 against Tobacco black shank Introduction Tobacco black shank (TBS) caused by the oomycete Phytophthora. nicotianae (P. nicotianae) has become a destructive soil.</title>
        <authorList>
            <person name="Liu X."/>
            <person name="Shu C."/>
        </authorList>
    </citation>
    <scope>NUCLEOTIDE SEQUENCE [LARGE SCALE GENOMIC DNA]</scope>
    <source>
        <strain evidence="1 2">BX1</strain>
        <plasmid evidence="1 2">unnamed</plasmid>
    </source>
</reference>
<name>A0ABZ3BUN7_BURPY</name>
<proteinExistence type="predicted"/>
<dbReference type="RefSeq" id="WP_342312209.1">
    <property type="nucleotide sequence ID" value="NZ_CP150851.1"/>
</dbReference>
<accession>A0ABZ3BUN7</accession>
<dbReference type="Proteomes" id="UP001484179">
    <property type="component" value="Plasmid unnamed"/>
</dbReference>
<keyword evidence="1" id="KW-0614">Plasmid</keyword>
<organism evidence="1 2">
    <name type="scientific">Burkholderia pyrrocinia</name>
    <name type="common">Pseudomonas pyrrocinia</name>
    <dbReference type="NCBI Taxonomy" id="60550"/>
    <lineage>
        <taxon>Bacteria</taxon>
        <taxon>Pseudomonadati</taxon>
        <taxon>Pseudomonadota</taxon>
        <taxon>Betaproteobacteria</taxon>
        <taxon>Burkholderiales</taxon>
        <taxon>Burkholderiaceae</taxon>
        <taxon>Burkholderia</taxon>
        <taxon>Burkholderia cepacia complex</taxon>
    </lineage>
</organism>